<keyword evidence="5" id="KW-0496">Mitochondrion</keyword>
<evidence type="ECO:0000313" key="7">
    <source>
        <dbReference type="Proteomes" id="UP001307889"/>
    </source>
</evidence>
<feature type="binding site" evidence="5">
    <location>
        <position position="169"/>
    </location>
    <ligand>
        <name>Mg(2+)</name>
        <dbReference type="ChEBI" id="CHEBI:18420"/>
    </ligand>
</feature>
<feature type="binding site" evidence="5">
    <location>
        <position position="63"/>
    </location>
    <ligand>
        <name>S-adenosyl-L-methionine</name>
        <dbReference type="ChEBI" id="CHEBI:59789"/>
    </ligand>
</feature>
<feature type="binding site" evidence="5">
    <location>
        <position position="164"/>
    </location>
    <ligand>
        <name>S-adenosyl-L-methionine</name>
        <dbReference type="ChEBI" id="CHEBI:59789"/>
    </ligand>
</feature>
<dbReference type="EMBL" id="AP028912">
    <property type="protein sequence ID" value="BES93529.1"/>
    <property type="molecule type" value="Genomic_DNA"/>
</dbReference>
<comment type="catalytic activity">
    <reaction evidence="5">
        <text>a 3-demethylubiquinol + S-adenosyl-L-methionine = a ubiquinol + S-adenosyl-L-homocysteine + H(+)</text>
        <dbReference type="Rhea" id="RHEA:44380"/>
        <dbReference type="Rhea" id="RHEA-COMP:9566"/>
        <dbReference type="Rhea" id="RHEA-COMP:10914"/>
        <dbReference type="ChEBI" id="CHEBI:15378"/>
        <dbReference type="ChEBI" id="CHEBI:17976"/>
        <dbReference type="ChEBI" id="CHEBI:57856"/>
        <dbReference type="ChEBI" id="CHEBI:59789"/>
        <dbReference type="ChEBI" id="CHEBI:84422"/>
        <dbReference type="EC" id="2.1.1.64"/>
    </reaction>
</comment>
<dbReference type="EC" id="2.1.1.-" evidence="5"/>
<keyword evidence="3 5" id="KW-0831">Ubiquinone biosynthesis</keyword>
<feature type="binding site" evidence="5">
    <location>
        <position position="97"/>
    </location>
    <ligand>
        <name>S-adenosyl-L-methionine</name>
        <dbReference type="ChEBI" id="CHEBI:59789"/>
    </ligand>
</feature>
<evidence type="ECO:0000256" key="2">
    <source>
        <dbReference type="ARBA" id="ARBA00022679"/>
    </source>
</evidence>
<dbReference type="Gene3D" id="3.40.50.150">
    <property type="entry name" value="Vaccinia Virus protein VP39"/>
    <property type="match status" value="1"/>
</dbReference>
<dbReference type="EC" id="2.1.1.64" evidence="5"/>
<comment type="cofactor">
    <cofactor evidence="5">
        <name>Mg(2+)</name>
        <dbReference type="ChEBI" id="CHEBI:18420"/>
    </cofactor>
</comment>
<feature type="binding site" evidence="5">
    <location>
        <position position="118"/>
    </location>
    <ligand>
        <name>S-adenosyl-L-methionine</name>
        <dbReference type="ChEBI" id="CHEBI:59789"/>
    </ligand>
</feature>
<dbReference type="InterPro" id="IPR010233">
    <property type="entry name" value="UbiG_MeTrfase"/>
</dbReference>
<comment type="subcellular location">
    <subcellularLocation>
        <location evidence="5">Mitochondrion inner membrane</location>
        <topology evidence="5">Peripheral membrane protein</topology>
        <orientation evidence="5">Matrix side</orientation>
    </subcellularLocation>
</comment>
<dbReference type="SUPFAM" id="SSF53335">
    <property type="entry name" value="S-adenosyl-L-methionine-dependent methyltransferases"/>
    <property type="match status" value="1"/>
</dbReference>
<evidence type="ECO:0000256" key="1">
    <source>
        <dbReference type="ARBA" id="ARBA00022603"/>
    </source>
</evidence>
<comment type="catalytic activity">
    <reaction evidence="5">
        <text>a 3,4-dihydroxy-5-(all-trans-polyprenyl)benzoate + S-adenosyl-L-methionine = a 4-hydroxy-3-methoxy-5-(all-trans-polyprenyl)benzoate + S-adenosyl-L-homocysteine + H(+)</text>
        <dbReference type="Rhea" id="RHEA:44452"/>
        <dbReference type="Rhea" id="RHEA-COMP:10930"/>
        <dbReference type="Rhea" id="RHEA-COMP:10931"/>
        <dbReference type="ChEBI" id="CHEBI:15378"/>
        <dbReference type="ChEBI" id="CHEBI:57856"/>
        <dbReference type="ChEBI" id="CHEBI:59789"/>
        <dbReference type="ChEBI" id="CHEBI:64694"/>
        <dbReference type="ChEBI" id="CHEBI:84443"/>
        <dbReference type="EC" id="2.1.1.114"/>
    </reaction>
</comment>
<comment type="subunit">
    <text evidence="5">Component of a multi-subunit COQ enzyme complex.</text>
</comment>
<evidence type="ECO:0000256" key="3">
    <source>
        <dbReference type="ARBA" id="ARBA00022688"/>
    </source>
</evidence>
<evidence type="ECO:0000313" key="6">
    <source>
        <dbReference type="EMBL" id="BES93529.1"/>
    </source>
</evidence>
<keyword evidence="5" id="KW-0479">Metal-binding</keyword>
<keyword evidence="5" id="KW-0472">Membrane</keyword>
<dbReference type="EC" id="2.1.1.114" evidence="5"/>
<dbReference type="PANTHER" id="PTHR43464">
    <property type="entry name" value="METHYLTRANSFERASE"/>
    <property type="match status" value="1"/>
</dbReference>
<dbReference type="HAMAP" id="MF_00472">
    <property type="entry name" value="UbiG"/>
    <property type="match status" value="1"/>
</dbReference>
<protein>
    <recommendedName>
        <fullName evidence="5">Ubiquinone biosynthesis O-methyltransferase, mitochondrial</fullName>
    </recommendedName>
    <alternativeName>
        <fullName evidence="5">3-demethylubiquinol 3-O-methyltransferase</fullName>
        <ecNumber evidence="5">2.1.1.64</ecNumber>
    </alternativeName>
    <alternativeName>
        <fullName evidence="5">3-demethylubiquinone 3-O-methyltransferase</fullName>
        <ecNumber evidence="5">2.1.1.-</ecNumber>
    </alternativeName>
    <alternativeName>
        <fullName evidence="5">Polyprenyldihydroxybenzoate methyltransferase</fullName>
        <ecNumber evidence="5">2.1.1.114</ecNumber>
    </alternativeName>
</protein>
<dbReference type="CDD" id="cd02440">
    <property type="entry name" value="AdoMet_MTases"/>
    <property type="match status" value="1"/>
</dbReference>
<dbReference type="NCBIfam" id="TIGR01983">
    <property type="entry name" value="UbiG"/>
    <property type="match status" value="1"/>
</dbReference>
<organism evidence="6 7">
    <name type="scientific">Nesidiocoris tenuis</name>
    <dbReference type="NCBI Taxonomy" id="355587"/>
    <lineage>
        <taxon>Eukaryota</taxon>
        <taxon>Metazoa</taxon>
        <taxon>Ecdysozoa</taxon>
        <taxon>Arthropoda</taxon>
        <taxon>Hexapoda</taxon>
        <taxon>Insecta</taxon>
        <taxon>Pterygota</taxon>
        <taxon>Neoptera</taxon>
        <taxon>Paraneoptera</taxon>
        <taxon>Hemiptera</taxon>
        <taxon>Heteroptera</taxon>
        <taxon>Panheteroptera</taxon>
        <taxon>Cimicomorpha</taxon>
        <taxon>Miridae</taxon>
        <taxon>Dicyphina</taxon>
        <taxon>Nesidiocoris</taxon>
    </lineage>
</organism>
<dbReference type="PANTHER" id="PTHR43464:SF19">
    <property type="entry name" value="UBIQUINONE BIOSYNTHESIS O-METHYLTRANSFERASE, MITOCHONDRIAL"/>
    <property type="match status" value="1"/>
</dbReference>
<comment type="function">
    <text evidence="5">O-methyltransferase required for two non-consecutive steps during ubiquinone biosynthesis. Catalyzes the 2 O-methylation of 3,4-dihydroxy-5-(all-trans-polyprenyl)benzoic acid into 4-hydroxy-3-methoxy-5-(all-trans-polyprenyl)benzoic acid. Also catalyzes the last step of ubiquinone biosynthesis by mediating methylation of 3-demethylubiquinone into ubiquinone. Also able to mediate the methylation of 3-demethylubiquinol into ubiquinol.</text>
</comment>
<keyword evidence="1 5" id="KW-0489">Methyltransferase</keyword>
<name>A0ABN7AQ16_9HEMI</name>
<comment type="similarity">
    <text evidence="5">Belongs to the class I-like SAM-binding methyltransferase superfamily. UbiG/COQ3 family.</text>
</comment>
<feature type="binding site" evidence="5">
    <location>
        <position position="165"/>
    </location>
    <ligand>
        <name>Mg(2+)</name>
        <dbReference type="ChEBI" id="CHEBI:18420"/>
    </ligand>
</feature>
<gene>
    <name evidence="5" type="primary">coq3</name>
    <name evidence="6" type="ORF">NTJ_06338</name>
</gene>
<proteinExistence type="inferred from homology"/>
<keyword evidence="5" id="KW-0460">Magnesium</keyword>
<reference evidence="6 7" key="1">
    <citation type="submission" date="2023-09" db="EMBL/GenBank/DDBJ databases">
        <title>Nesidiocoris tenuis whole genome shotgun sequence.</title>
        <authorList>
            <person name="Shibata T."/>
            <person name="Shimoda M."/>
            <person name="Kobayashi T."/>
            <person name="Uehara T."/>
        </authorList>
    </citation>
    <scope>NUCLEOTIDE SEQUENCE [LARGE SCALE GENOMIC DNA]</scope>
    <source>
        <strain evidence="6 7">Japan</strain>
    </source>
</reference>
<dbReference type="Proteomes" id="UP001307889">
    <property type="component" value="Chromosome 4"/>
</dbReference>
<comment type="catalytic activity">
    <reaction evidence="5">
        <text>a 3-demethylubiquinone + S-adenosyl-L-methionine = a ubiquinone + S-adenosyl-L-homocysteine</text>
        <dbReference type="Rhea" id="RHEA:81215"/>
        <dbReference type="Rhea" id="RHEA-COMP:9565"/>
        <dbReference type="Rhea" id="RHEA-COMP:19654"/>
        <dbReference type="ChEBI" id="CHEBI:16389"/>
        <dbReference type="ChEBI" id="CHEBI:57856"/>
        <dbReference type="ChEBI" id="CHEBI:59789"/>
        <dbReference type="ChEBI" id="CHEBI:231825"/>
    </reaction>
</comment>
<keyword evidence="4 5" id="KW-0949">S-adenosyl-L-methionine</keyword>
<keyword evidence="2 5" id="KW-0808">Transferase</keyword>
<dbReference type="InterPro" id="IPR029063">
    <property type="entry name" value="SAM-dependent_MTases_sf"/>
</dbReference>
<dbReference type="Pfam" id="PF13489">
    <property type="entry name" value="Methyltransf_23"/>
    <property type="match status" value="1"/>
</dbReference>
<evidence type="ECO:0000256" key="4">
    <source>
        <dbReference type="ARBA" id="ARBA00022691"/>
    </source>
</evidence>
<accession>A0ABN7AQ16</accession>
<keyword evidence="7" id="KW-1185">Reference proteome</keyword>
<keyword evidence="5" id="KW-0999">Mitochondrion inner membrane</keyword>
<comment type="pathway">
    <text evidence="5">Cofactor biosynthesis; ubiquinone biosynthesis.</text>
</comment>
<evidence type="ECO:0000256" key="5">
    <source>
        <dbReference type="HAMAP-Rule" id="MF_03190"/>
    </source>
</evidence>
<feature type="binding site" evidence="5">
    <location>
        <position position="168"/>
    </location>
    <ligand>
        <name>Mg(2+)</name>
        <dbReference type="ChEBI" id="CHEBI:18420"/>
    </ligand>
</feature>
<sequence length="278" mass="31201">MFPTCKINPRSIVAASRTFHRSCTICQKDTVDKSEIDHFVKLSEDWWNPNGKMRPLMSMNDLRVPFVRDGLVNTKVIDEEKGKTAKYLEGLKILDVGCGGGFFSVPLSRLGADVTGIDPTHELVQVARAYVEKNLPEAKIKFENSTIEEHAASNGDKYDVLVCSEVIEHVSAKESFVKSCVSTVKPGGSLFYTTISQTFLAWFLAIIVAENIIRLPPKGTHQYEKLITPRDLTRILEGAGSRVLTINGMQYNPFNNRWYWCPNKSVNYALHAVKSKKT</sequence>